<keyword evidence="6" id="KW-1185">Reference proteome</keyword>
<dbReference type="InterPro" id="IPR016039">
    <property type="entry name" value="Thiolase-like"/>
</dbReference>
<reference evidence="5 6" key="1">
    <citation type="submission" date="2024-05" db="EMBL/GenBank/DDBJ databases">
        <authorList>
            <person name="Liu Q."/>
            <person name="Xin Y.-H."/>
        </authorList>
    </citation>
    <scope>NUCLEOTIDE SEQUENCE [LARGE SCALE GENOMIC DNA]</scope>
    <source>
        <strain evidence="5 6">CGMCC 1.10181</strain>
    </source>
</reference>
<evidence type="ECO:0000256" key="1">
    <source>
        <dbReference type="ARBA" id="ARBA00022679"/>
    </source>
</evidence>
<dbReference type="Pfam" id="PF08541">
    <property type="entry name" value="ACP_syn_III_C"/>
    <property type="match status" value="1"/>
</dbReference>
<organism evidence="5 6">
    <name type="scientific">Sphingomonas oligophenolica</name>
    <dbReference type="NCBI Taxonomy" id="301154"/>
    <lineage>
        <taxon>Bacteria</taxon>
        <taxon>Pseudomonadati</taxon>
        <taxon>Pseudomonadota</taxon>
        <taxon>Alphaproteobacteria</taxon>
        <taxon>Sphingomonadales</taxon>
        <taxon>Sphingomonadaceae</taxon>
        <taxon>Sphingomonas</taxon>
    </lineage>
</organism>
<feature type="domain" description="ChsH2 C-terminal OB-fold" evidence="3">
    <location>
        <begin position="404"/>
        <end position="458"/>
    </location>
</feature>
<dbReference type="RefSeq" id="WP_343892407.1">
    <property type="nucleotide sequence ID" value="NZ_BAAAEH010000059.1"/>
</dbReference>
<dbReference type="PANTHER" id="PTHR34069">
    <property type="entry name" value="3-OXOACYL-[ACYL-CARRIER-PROTEIN] SYNTHASE 3"/>
    <property type="match status" value="1"/>
</dbReference>
<evidence type="ECO:0000313" key="5">
    <source>
        <dbReference type="EMBL" id="MEN2791339.1"/>
    </source>
</evidence>
<protein>
    <submittedName>
        <fullName evidence="5">OB-fold domain-containing protein</fullName>
    </submittedName>
</protein>
<dbReference type="InterPro" id="IPR013747">
    <property type="entry name" value="ACP_syn_III_C"/>
</dbReference>
<dbReference type="EMBL" id="JBDIME010000016">
    <property type="protein sequence ID" value="MEN2791339.1"/>
    <property type="molecule type" value="Genomic_DNA"/>
</dbReference>
<keyword evidence="1" id="KW-0808">Transferase</keyword>
<dbReference type="InterPro" id="IPR002878">
    <property type="entry name" value="ChsH2_C"/>
</dbReference>
<evidence type="ECO:0000259" key="3">
    <source>
        <dbReference type="Pfam" id="PF01796"/>
    </source>
</evidence>
<gene>
    <name evidence="5" type="ORF">ABC974_17015</name>
</gene>
<dbReference type="InterPro" id="IPR012340">
    <property type="entry name" value="NA-bd_OB-fold"/>
</dbReference>
<sequence>MVGILALGAYVPRLRLQRAAVARSVSWFNPALAALGKGERALCAWDEDTITMAVEAARDCMAGGDRAAIGKVLLASTTFPYADRQNAGVVKEALTLDDDTGTLDVTGSQRAGTSALIVALDAAGNAPVLCVASENAIAKPASEAEFVNGDAAAAVLVGTGDTLADFLGSHSVSIDFVDHFRASDRRYAVAWESRWVRDEGYAKIMPAAIGAALAKFGIDPAAVDHFVMPSPVRGIAQAMARAAGIAPPAVCDPLQDVIGDAGCAQPLLLLADTIEKARPGEIILVVSFGQGCDILAFRATERVTQARQALGVQGWLKRRAVEDNYVKYLYWTGEITLDGGLRSELDLKMPLSLLYRERKTLLGLVGGRCRETGTVQFPKTRISVAQNARMVDTQDDYPLAELPARVVTFTADHLAASDAPPACYGMVEFDGGGRFVADFADVDAEGMAVGAPVRMMFRLKRKDERGFKHYFWKAVPDYRPAA</sequence>
<comment type="caution">
    <text evidence="5">The sequence shown here is derived from an EMBL/GenBank/DDBJ whole genome shotgun (WGS) entry which is preliminary data.</text>
</comment>
<dbReference type="SUPFAM" id="SSF50249">
    <property type="entry name" value="Nucleic acid-binding proteins"/>
    <property type="match status" value="1"/>
</dbReference>
<evidence type="ECO:0000256" key="2">
    <source>
        <dbReference type="ARBA" id="ARBA00023315"/>
    </source>
</evidence>
<feature type="domain" description="Beta-ketoacyl-[acyl-carrier-protein] synthase III C-terminal" evidence="4">
    <location>
        <begin position="213"/>
        <end position="294"/>
    </location>
</feature>
<dbReference type="CDD" id="cd00827">
    <property type="entry name" value="init_cond_enzymes"/>
    <property type="match status" value="1"/>
</dbReference>
<dbReference type="Pfam" id="PF01796">
    <property type="entry name" value="OB_ChsH2_C"/>
    <property type="match status" value="1"/>
</dbReference>
<dbReference type="PANTHER" id="PTHR34069:SF2">
    <property type="entry name" value="BETA-KETOACYL-[ACYL-CARRIER-PROTEIN] SYNTHASE III"/>
    <property type="match status" value="1"/>
</dbReference>
<name>A0ABU9Y6C1_9SPHN</name>
<accession>A0ABU9Y6C1</accession>
<dbReference type="Gene3D" id="3.40.47.10">
    <property type="match status" value="2"/>
</dbReference>
<evidence type="ECO:0000259" key="4">
    <source>
        <dbReference type="Pfam" id="PF08541"/>
    </source>
</evidence>
<proteinExistence type="predicted"/>
<dbReference type="Proteomes" id="UP001419910">
    <property type="component" value="Unassembled WGS sequence"/>
</dbReference>
<dbReference type="SUPFAM" id="SSF53901">
    <property type="entry name" value="Thiolase-like"/>
    <property type="match status" value="2"/>
</dbReference>
<evidence type="ECO:0000313" key="6">
    <source>
        <dbReference type="Proteomes" id="UP001419910"/>
    </source>
</evidence>
<keyword evidence="2" id="KW-0012">Acyltransferase</keyword>